<comment type="caution">
    <text evidence="1">The sequence shown here is derived from an EMBL/GenBank/DDBJ whole genome shotgun (WGS) entry which is preliminary data.</text>
</comment>
<dbReference type="RefSeq" id="WP_382420560.1">
    <property type="nucleotide sequence ID" value="NZ_JBHSCW010000001.1"/>
</dbReference>
<dbReference type="EMBL" id="JBHSCW010000001">
    <property type="protein sequence ID" value="MFC4350276.1"/>
    <property type="molecule type" value="Genomic_DNA"/>
</dbReference>
<keyword evidence="2" id="KW-1185">Reference proteome</keyword>
<evidence type="ECO:0000313" key="2">
    <source>
        <dbReference type="Proteomes" id="UP001595799"/>
    </source>
</evidence>
<proteinExistence type="predicted"/>
<sequence>MQTALEGGVLTAHRFPVVGDLAHRIDVEPGVPPVKASASTMVPSGAWLVLPDSASMAQSTASTPVSAEDSHPYRNYLEGPLGTWVNALLSAIGYNFHLSSGG</sequence>
<organism evidence="1 2">
    <name type="scientific">Fodinicurvata halophila</name>
    <dbReference type="NCBI Taxonomy" id="1419723"/>
    <lineage>
        <taxon>Bacteria</taxon>
        <taxon>Pseudomonadati</taxon>
        <taxon>Pseudomonadota</taxon>
        <taxon>Alphaproteobacteria</taxon>
        <taxon>Rhodospirillales</taxon>
        <taxon>Rhodovibrionaceae</taxon>
        <taxon>Fodinicurvata</taxon>
    </lineage>
</organism>
<dbReference type="Proteomes" id="UP001595799">
    <property type="component" value="Unassembled WGS sequence"/>
</dbReference>
<evidence type="ECO:0000313" key="1">
    <source>
        <dbReference type="EMBL" id="MFC4350276.1"/>
    </source>
</evidence>
<protein>
    <submittedName>
        <fullName evidence="1">Uncharacterized protein</fullName>
    </submittedName>
</protein>
<name>A0ABV8UHF1_9PROT</name>
<accession>A0ABV8UHF1</accession>
<gene>
    <name evidence="1" type="ORF">ACFOW6_01840</name>
</gene>
<reference evidence="2" key="1">
    <citation type="journal article" date="2019" name="Int. J. Syst. Evol. Microbiol.">
        <title>The Global Catalogue of Microorganisms (GCM) 10K type strain sequencing project: providing services to taxonomists for standard genome sequencing and annotation.</title>
        <authorList>
            <consortium name="The Broad Institute Genomics Platform"/>
            <consortium name="The Broad Institute Genome Sequencing Center for Infectious Disease"/>
            <person name="Wu L."/>
            <person name="Ma J."/>
        </authorList>
    </citation>
    <scope>NUCLEOTIDE SEQUENCE [LARGE SCALE GENOMIC DNA]</scope>
    <source>
        <strain evidence="2">CECT 8472</strain>
    </source>
</reference>